<protein>
    <recommendedName>
        <fullName evidence="3">isochorismate synthase</fullName>
        <ecNumber evidence="3">5.4.4.2</ecNumber>
    </recommendedName>
    <alternativeName>
        <fullName evidence="5">Isochorismate mutase</fullName>
    </alternativeName>
</protein>
<sequence length="363" mass="41577">MIDFFIKVKQQKAQNLPFVLYRKPNDIKLFGFFQNSDHLYFAENFGESGFIFAPFEGSQMILIPKNQSVKWEELITSFEENQDSDFSDTEDLQAKEHFEKLVQKGIDAIAKGTLKKVVLSRKEIVDVSNFDLVSIFEKLIQSYPTAFCYCWFHPKIGLWMGATPERLLKAKNNKFYTMALAGTQKLKGSAEVVWEKKEMEEQQFVTDFILDNLKNLTSEESVSSPYTIQAGSLAHIKTDIEGVIKENSSLKEVVSVLHPTPAVCGLPKELAKDFILENEGYDREYYTGFLGELNKEGFKKEELKTDLYVNLRCMQIKIASEPAMTKAHLYMGCGITVDSIPEKEWRESVNKSVTMKKILDLEQ</sequence>
<proteinExistence type="inferred from homology"/>
<name>A0ABW6HSG8_9FLAO</name>
<comment type="catalytic activity">
    <reaction evidence="1">
        <text>chorismate = isochorismate</text>
        <dbReference type="Rhea" id="RHEA:18985"/>
        <dbReference type="ChEBI" id="CHEBI:29748"/>
        <dbReference type="ChEBI" id="CHEBI:29780"/>
        <dbReference type="EC" id="5.4.4.2"/>
    </reaction>
</comment>
<comment type="similarity">
    <text evidence="2">Belongs to the isochorismate synthase family.</text>
</comment>
<dbReference type="SUPFAM" id="SSF56322">
    <property type="entry name" value="ADC synthase"/>
    <property type="match status" value="1"/>
</dbReference>
<dbReference type="InterPro" id="IPR004561">
    <property type="entry name" value="IsoChor_synthase"/>
</dbReference>
<dbReference type="NCBIfam" id="TIGR00543">
    <property type="entry name" value="isochor_syn"/>
    <property type="match status" value="1"/>
</dbReference>
<reference evidence="7 8" key="1">
    <citation type="submission" date="2024-06" db="EMBL/GenBank/DDBJ databases">
        <title>Flavobacterium spp. isolated from glacier.</title>
        <authorList>
            <person name="Han D."/>
        </authorList>
    </citation>
    <scope>NUCLEOTIDE SEQUENCE [LARGE SCALE GENOMIC DNA]</scope>
    <source>
        <strain evidence="7 8">LS2P90</strain>
    </source>
</reference>
<dbReference type="EMBL" id="JBHZPZ010000001">
    <property type="protein sequence ID" value="MFE3866540.1"/>
    <property type="molecule type" value="Genomic_DNA"/>
</dbReference>
<evidence type="ECO:0000256" key="3">
    <source>
        <dbReference type="ARBA" id="ARBA00012824"/>
    </source>
</evidence>
<evidence type="ECO:0000313" key="8">
    <source>
        <dbReference type="Proteomes" id="UP001600109"/>
    </source>
</evidence>
<keyword evidence="4" id="KW-0413">Isomerase</keyword>
<dbReference type="Pfam" id="PF00425">
    <property type="entry name" value="Chorismate_bind"/>
    <property type="match status" value="1"/>
</dbReference>
<gene>
    <name evidence="7" type="ORF">ACFX5E_00465</name>
</gene>
<evidence type="ECO:0000256" key="5">
    <source>
        <dbReference type="ARBA" id="ARBA00041564"/>
    </source>
</evidence>
<feature type="domain" description="Chorismate-utilising enzyme C-terminal" evidence="6">
    <location>
        <begin position="95"/>
        <end position="351"/>
    </location>
</feature>
<keyword evidence="8" id="KW-1185">Reference proteome</keyword>
<dbReference type="EC" id="5.4.4.2" evidence="3"/>
<comment type="caution">
    <text evidence="7">The sequence shown here is derived from an EMBL/GenBank/DDBJ whole genome shotgun (WGS) entry which is preliminary data.</text>
</comment>
<evidence type="ECO:0000313" key="7">
    <source>
        <dbReference type="EMBL" id="MFE3866540.1"/>
    </source>
</evidence>
<dbReference type="RefSeq" id="WP_379853197.1">
    <property type="nucleotide sequence ID" value="NZ_JBHZPZ010000001.1"/>
</dbReference>
<dbReference type="PANTHER" id="PTHR42839">
    <property type="entry name" value="ISOCHORISMATE SYNTHASE ENTC"/>
    <property type="match status" value="1"/>
</dbReference>
<accession>A0ABW6HSG8</accession>
<organism evidence="7 8">
    <name type="scientific">Flavobacterium xylosi</name>
    <dbReference type="NCBI Taxonomy" id="3230415"/>
    <lineage>
        <taxon>Bacteria</taxon>
        <taxon>Pseudomonadati</taxon>
        <taxon>Bacteroidota</taxon>
        <taxon>Flavobacteriia</taxon>
        <taxon>Flavobacteriales</taxon>
        <taxon>Flavobacteriaceae</taxon>
        <taxon>Flavobacterium</taxon>
    </lineage>
</organism>
<evidence type="ECO:0000259" key="6">
    <source>
        <dbReference type="Pfam" id="PF00425"/>
    </source>
</evidence>
<evidence type="ECO:0000256" key="1">
    <source>
        <dbReference type="ARBA" id="ARBA00000799"/>
    </source>
</evidence>
<dbReference type="PANTHER" id="PTHR42839:SF2">
    <property type="entry name" value="ISOCHORISMATE SYNTHASE ENTC"/>
    <property type="match status" value="1"/>
</dbReference>
<dbReference type="InterPro" id="IPR005801">
    <property type="entry name" value="ADC_synthase"/>
</dbReference>
<evidence type="ECO:0000256" key="2">
    <source>
        <dbReference type="ARBA" id="ARBA00005297"/>
    </source>
</evidence>
<evidence type="ECO:0000256" key="4">
    <source>
        <dbReference type="ARBA" id="ARBA00023235"/>
    </source>
</evidence>
<dbReference type="InterPro" id="IPR015890">
    <property type="entry name" value="Chorismate_C"/>
</dbReference>
<dbReference type="Proteomes" id="UP001600109">
    <property type="component" value="Unassembled WGS sequence"/>
</dbReference>
<dbReference type="Gene3D" id="3.60.120.10">
    <property type="entry name" value="Anthranilate synthase"/>
    <property type="match status" value="1"/>
</dbReference>